<dbReference type="GO" id="GO:0003676">
    <property type="term" value="F:nucleic acid binding"/>
    <property type="evidence" value="ECO:0007669"/>
    <property type="project" value="InterPro"/>
</dbReference>
<dbReference type="Gene3D" id="3.40.50.300">
    <property type="entry name" value="P-loop containing nucleotide triphosphate hydrolases"/>
    <property type="match status" value="1"/>
</dbReference>
<dbReference type="GO" id="GO:0015074">
    <property type="term" value="P:DNA integration"/>
    <property type="evidence" value="ECO:0007669"/>
    <property type="project" value="InterPro"/>
</dbReference>
<dbReference type="EMBL" id="AP022605">
    <property type="protein sequence ID" value="BBZ06421.1"/>
    <property type="molecule type" value="Genomic_DNA"/>
</dbReference>
<dbReference type="InterPro" id="IPR012337">
    <property type="entry name" value="RNaseH-like_sf"/>
</dbReference>
<dbReference type="Proteomes" id="UP000467201">
    <property type="component" value="Chromosome"/>
</dbReference>
<protein>
    <recommendedName>
        <fullName evidence="2">Integrase catalytic domain-containing protein</fullName>
    </recommendedName>
</protein>
<dbReference type="SUPFAM" id="SSF53098">
    <property type="entry name" value="Ribonuclease H-like"/>
    <property type="match status" value="1"/>
</dbReference>
<evidence type="ECO:0000313" key="3">
    <source>
        <dbReference type="EMBL" id="BBZ06421.1"/>
    </source>
</evidence>
<organism evidence="3 4">
    <name type="scientific">Mycolicibacterium doricum</name>
    <dbReference type="NCBI Taxonomy" id="126673"/>
    <lineage>
        <taxon>Bacteria</taxon>
        <taxon>Bacillati</taxon>
        <taxon>Actinomycetota</taxon>
        <taxon>Actinomycetes</taxon>
        <taxon>Mycobacteriales</taxon>
        <taxon>Mycobacteriaceae</taxon>
        <taxon>Mycolicibacterium</taxon>
    </lineage>
</organism>
<gene>
    <name evidence="3" type="ORF">MDOR_05900</name>
</gene>
<dbReference type="KEGG" id="mdr:MDOR_05900"/>
<evidence type="ECO:0000256" key="1">
    <source>
        <dbReference type="ARBA" id="ARBA00009277"/>
    </source>
</evidence>
<evidence type="ECO:0000259" key="2">
    <source>
        <dbReference type="PROSITE" id="PS50994"/>
    </source>
</evidence>
<feature type="domain" description="Integrase catalytic" evidence="2">
    <location>
        <begin position="1"/>
        <end position="164"/>
    </location>
</feature>
<evidence type="ECO:0000313" key="4">
    <source>
        <dbReference type="Proteomes" id="UP000467201"/>
    </source>
</evidence>
<dbReference type="GO" id="GO:0005524">
    <property type="term" value="F:ATP binding"/>
    <property type="evidence" value="ECO:0007669"/>
    <property type="project" value="InterPro"/>
</dbReference>
<proteinExistence type="inferred from homology"/>
<dbReference type="RefSeq" id="WP_244949037.1">
    <property type="nucleotide sequence ID" value="NZ_AP022605.1"/>
</dbReference>
<dbReference type="AlphaFoldDB" id="A0A7I7VPN3"/>
<dbReference type="InterPro" id="IPR001584">
    <property type="entry name" value="Integrase_cat-core"/>
</dbReference>
<accession>A0A7I7VPN3</accession>
<dbReference type="Pfam" id="PF22483">
    <property type="entry name" value="Mu-transpos_C_2"/>
    <property type="match status" value="1"/>
</dbReference>
<dbReference type="PROSITE" id="PS50994">
    <property type="entry name" value="INTEGRASE"/>
    <property type="match status" value="1"/>
</dbReference>
<dbReference type="SUPFAM" id="SSF52540">
    <property type="entry name" value="P-loop containing nucleoside triphosphate hydrolases"/>
    <property type="match status" value="1"/>
</dbReference>
<dbReference type="PANTHER" id="PTHR35004">
    <property type="entry name" value="TRANSPOSASE RV3428C-RELATED"/>
    <property type="match status" value="1"/>
</dbReference>
<dbReference type="InterPro" id="IPR027417">
    <property type="entry name" value="P-loop_NTPase"/>
</dbReference>
<dbReference type="Gene3D" id="3.30.420.10">
    <property type="entry name" value="Ribonuclease H-like superfamily/Ribonuclease H"/>
    <property type="match status" value="1"/>
</dbReference>
<dbReference type="CDD" id="cd00009">
    <property type="entry name" value="AAA"/>
    <property type="match status" value="1"/>
</dbReference>
<comment type="similarity">
    <text evidence="1">Belongs to the transposase IS21/IS408/IS1162 family.</text>
</comment>
<sequence>MSFADPLTGAATEAWLFVAALSFSAFTYVEAFTDMTLVSWIDAHVHAFEAFGGTARLLVPDNLRTGVSRADRYEPALNPAYAGLAEHYGTAIIPARVKRPRDKPVVEGSVRFVANQVAAVLRDRRFVGLAELNEALFDVVEAINARPFQKREDSRQIVFLRDEQPLLHPLPPVRFELADLRKAKAGPNYHIQVDRNFYSVPSTLIGQSLDVRLTSGTVEVFVGTERVACHVRFKGVRGRYATVAEHMPAGHRHRLADWSPARFEQWAATIGPNTMASIQTILASRTIVEQSYRSCLGVMALAKRQGGAARLEDTCGRALGATPAPSYTLIRSYGPRGNLPIHHRWRPSVTPASCAAPTTTARAGPIMIDVQTLDRLKAMRLSGMAEYFENLAAVTGAQPPTGPEMVKMAVDWEYERRRNSKLHRLRRHAALAQPAADIADIKAMPGRNVDAELIARLAVGNYLQNRQDVILQGPTGAGKTYVACALGNKACQQYRSVLYLPAGELFDRLTIAERTGGANAAWTPWSRWSC</sequence>
<name>A0A7I7VPN3_9MYCO</name>
<reference evidence="3 4" key="1">
    <citation type="journal article" date="2019" name="Emerg. Microbes Infect.">
        <title>Comprehensive subspecies identification of 175 nontuberculous mycobacteria species based on 7547 genomic profiles.</title>
        <authorList>
            <person name="Matsumoto Y."/>
            <person name="Kinjo T."/>
            <person name="Motooka D."/>
            <person name="Nabeya D."/>
            <person name="Jung N."/>
            <person name="Uechi K."/>
            <person name="Horii T."/>
            <person name="Iida T."/>
            <person name="Fujita J."/>
            <person name="Nakamura S."/>
        </authorList>
    </citation>
    <scope>NUCLEOTIDE SEQUENCE [LARGE SCALE GENOMIC DNA]</scope>
    <source>
        <strain evidence="3 4">JCM 12405</strain>
    </source>
</reference>
<dbReference type="InterPro" id="IPR036397">
    <property type="entry name" value="RNaseH_sf"/>
</dbReference>
<dbReference type="Pfam" id="PF01695">
    <property type="entry name" value="IstB_IS21"/>
    <property type="match status" value="1"/>
</dbReference>
<dbReference type="InterPro" id="IPR054353">
    <property type="entry name" value="IstA-like_C"/>
</dbReference>
<dbReference type="PANTHER" id="PTHR35004:SF8">
    <property type="entry name" value="TRANSPOSASE RV3428C-RELATED"/>
    <property type="match status" value="1"/>
</dbReference>
<dbReference type="InterPro" id="IPR002611">
    <property type="entry name" value="IstB_ATP-bd"/>
</dbReference>
<dbReference type="NCBIfam" id="NF033546">
    <property type="entry name" value="transpos_IS21"/>
    <property type="match status" value="1"/>
</dbReference>